<reference evidence="2" key="1">
    <citation type="journal article" date="2019" name="Int. J. Syst. Evol. Microbiol.">
        <title>The Global Catalogue of Microorganisms (GCM) 10K type strain sequencing project: providing services to taxonomists for standard genome sequencing and annotation.</title>
        <authorList>
            <consortium name="The Broad Institute Genomics Platform"/>
            <consortium name="The Broad Institute Genome Sequencing Center for Infectious Disease"/>
            <person name="Wu L."/>
            <person name="Ma J."/>
        </authorList>
    </citation>
    <scope>NUCLEOTIDE SEQUENCE [LARGE SCALE GENOMIC DNA]</scope>
    <source>
        <strain evidence="2">JCM 3338</strain>
    </source>
</reference>
<evidence type="ECO:0000313" key="2">
    <source>
        <dbReference type="Proteomes" id="UP001597402"/>
    </source>
</evidence>
<gene>
    <name evidence="1" type="ORF">ACFSHS_10790</name>
</gene>
<keyword evidence="2" id="KW-1185">Reference proteome</keyword>
<name>A0ABW4X9G3_9ACTN</name>
<dbReference type="Proteomes" id="UP001597402">
    <property type="component" value="Unassembled WGS sequence"/>
</dbReference>
<dbReference type="EMBL" id="JBHUHP010000009">
    <property type="protein sequence ID" value="MFD2092056.1"/>
    <property type="molecule type" value="Genomic_DNA"/>
</dbReference>
<evidence type="ECO:0008006" key="3">
    <source>
        <dbReference type="Google" id="ProtNLM"/>
    </source>
</evidence>
<evidence type="ECO:0000313" key="1">
    <source>
        <dbReference type="EMBL" id="MFD2092056.1"/>
    </source>
</evidence>
<comment type="caution">
    <text evidence="1">The sequence shown here is derived from an EMBL/GenBank/DDBJ whole genome shotgun (WGS) entry which is preliminary data.</text>
</comment>
<protein>
    <recommendedName>
        <fullName evidence="3">TfoX-like protein</fullName>
    </recommendedName>
</protein>
<accession>A0ABW4X9G3</accession>
<organism evidence="1 2">
    <name type="scientific">Blastococcus deserti</name>
    <dbReference type="NCBI Taxonomy" id="2259033"/>
    <lineage>
        <taxon>Bacteria</taxon>
        <taxon>Bacillati</taxon>
        <taxon>Actinomycetota</taxon>
        <taxon>Actinomycetes</taxon>
        <taxon>Geodermatophilales</taxon>
        <taxon>Geodermatophilaceae</taxon>
        <taxon>Blastococcus</taxon>
    </lineage>
</organism>
<proteinExistence type="predicted"/>
<sequence length="112" mass="11341">MDTGDRFAALVGAFAGEPGVTLPGEPGHRGFGADALKVDGSIFAMLVRGGLVLKLPAGRVAALVGSGAATPFSNGAGRVMREWAVLTGGDDGADLTLAREALEHVRSRSARP</sequence>
<dbReference type="RefSeq" id="WP_376875142.1">
    <property type="nucleotide sequence ID" value="NZ_JBHUHP010000009.1"/>
</dbReference>